<dbReference type="GO" id="GO:0046872">
    <property type="term" value="F:metal ion binding"/>
    <property type="evidence" value="ECO:0007669"/>
    <property type="project" value="UniProtKB-KW"/>
</dbReference>
<evidence type="ECO:0000313" key="2">
    <source>
        <dbReference type="EMBL" id="SNY53132.1"/>
    </source>
</evidence>
<dbReference type="Proteomes" id="UP000219612">
    <property type="component" value="Unassembled WGS sequence"/>
</dbReference>
<comment type="cofactor">
    <cofactor evidence="1">
        <name>Mg(2+)</name>
        <dbReference type="ChEBI" id="CHEBI:18420"/>
    </cofactor>
</comment>
<organism evidence="2 3">
    <name type="scientific">Paractinoplanes atraurantiacus</name>
    <dbReference type="NCBI Taxonomy" id="1036182"/>
    <lineage>
        <taxon>Bacteria</taxon>
        <taxon>Bacillati</taxon>
        <taxon>Actinomycetota</taxon>
        <taxon>Actinomycetes</taxon>
        <taxon>Micromonosporales</taxon>
        <taxon>Micromonosporaceae</taxon>
        <taxon>Paractinoplanes</taxon>
    </lineage>
</organism>
<dbReference type="InterPro" id="IPR000760">
    <property type="entry name" value="Inositol_monophosphatase-like"/>
</dbReference>
<keyword evidence="1" id="KW-0479">Metal-binding</keyword>
<dbReference type="PANTHER" id="PTHR20854:SF4">
    <property type="entry name" value="INOSITOL-1-MONOPHOSPHATASE-RELATED"/>
    <property type="match status" value="1"/>
</dbReference>
<dbReference type="Pfam" id="PF00459">
    <property type="entry name" value="Inositol_P"/>
    <property type="match status" value="1"/>
</dbReference>
<evidence type="ECO:0000256" key="1">
    <source>
        <dbReference type="PIRSR" id="PIRSR600760-2"/>
    </source>
</evidence>
<keyword evidence="3" id="KW-1185">Reference proteome</keyword>
<dbReference type="OrthoDB" id="9785695at2"/>
<feature type="binding site" evidence="1">
    <location>
        <position position="80"/>
    </location>
    <ligand>
        <name>Mg(2+)</name>
        <dbReference type="ChEBI" id="CHEBI:18420"/>
        <label>1</label>
        <note>catalytic</note>
    </ligand>
</feature>
<protein>
    <submittedName>
        <fullName evidence="2">Myo-inositol-1(Or 4)-monophosphatase</fullName>
    </submittedName>
</protein>
<dbReference type="SUPFAM" id="SSF56655">
    <property type="entry name" value="Carbohydrate phosphatase"/>
    <property type="match status" value="1"/>
</dbReference>
<dbReference type="GO" id="GO:0008934">
    <property type="term" value="F:inositol monophosphate 1-phosphatase activity"/>
    <property type="evidence" value="ECO:0007669"/>
    <property type="project" value="TreeGrafter"/>
</dbReference>
<dbReference type="Gene3D" id="3.40.190.80">
    <property type="match status" value="1"/>
</dbReference>
<feature type="binding site" evidence="1">
    <location>
        <position position="62"/>
    </location>
    <ligand>
        <name>Mg(2+)</name>
        <dbReference type="ChEBI" id="CHEBI:18420"/>
        <label>1</label>
        <note>catalytic</note>
    </ligand>
</feature>
<keyword evidence="1" id="KW-0460">Magnesium</keyword>
<dbReference type="PANTHER" id="PTHR20854">
    <property type="entry name" value="INOSITOL MONOPHOSPHATASE"/>
    <property type="match status" value="1"/>
</dbReference>
<dbReference type="Gene3D" id="3.30.540.10">
    <property type="entry name" value="Fructose-1,6-Bisphosphatase, subunit A, domain 1"/>
    <property type="match status" value="1"/>
</dbReference>
<dbReference type="RefSeq" id="WP_097323042.1">
    <property type="nucleotide sequence ID" value="NZ_OBDY01000013.1"/>
</dbReference>
<sequence>MNLSVVTEAVRQAGARLLTRYSVDARPAGFEELVAAVRANDAAVAGLLRPVLTAALPGSRWEEDEHATGPMPEGDWWVVDPVGGNVNAVHGMPDWNIGVSLVRDGRPELAVLYAPLTGEMFTAVAGEGAHLNGTPLRVSAKKELAAALAGTGQAKPGRDARAAERVGAGIAAMMKEALYVRMSVPVTHELAQLAAGRMDAVWQFDNVRSHIGPLLIVREAGGVVTDLTGDPWDITSSGYLAAAPGLHAAALDALRAAVFDLPGAPGAAVPSAAVAGAAVAGAASLGVERGVA</sequence>
<accession>A0A285IYR6</accession>
<evidence type="ECO:0000313" key="3">
    <source>
        <dbReference type="Proteomes" id="UP000219612"/>
    </source>
</evidence>
<reference evidence="2 3" key="1">
    <citation type="submission" date="2017-09" db="EMBL/GenBank/DDBJ databases">
        <authorList>
            <person name="Ehlers B."/>
            <person name="Leendertz F.H."/>
        </authorList>
    </citation>
    <scope>NUCLEOTIDE SEQUENCE [LARGE SCALE GENOMIC DNA]</scope>
    <source>
        <strain evidence="2 3">CGMCC 4.6857</strain>
    </source>
</reference>
<dbReference type="GO" id="GO:0007165">
    <property type="term" value="P:signal transduction"/>
    <property type="evidence" value="ECO:0007669"/>
    <property type="project" value="TreeGrafter"/>
</dbReference>
<dbReference type="GO" id="GO:0006020">
    <property type="term" value="P:inositol metabolic process"/>
    <property type="evidence" value="ECO:0007669"/>
    <property type="project" value="TreeGrafter"/>
</dbReference>
<dbReference type="PRINTS" id="PR00377">
    <property type="entry name" value="IMPHPHTASES"/>
</dbReference>
<proteinExistence type="predicted"/>
<dbReference type="AlphaFoldDB" id="A0A285IYR6"/>
<gene>
    <name evidence="2" type="ORF">SAMN05421748_113190</name>
</gene>
<name>A0A285IYR6_9ACTN</name>
<dbReference type="EMBL" id="OBDY01000013">
    <property type="protein sequence ID" value="SNY53132.1"/>
    <property type="molecule type" value="Genomic_DNA"/>
</dbReference>